<organism evidence="2 3">
    <name type="scientific">Sodiomyces alkalinus (strain CBS 110278 / VKM F-3762 / F11)</name>
    <name type="common">Alkaliphilic filamentous fungus</name>
    <dbReference type="NCBI Taxonomy" id="1314773"/>
    <lineage>
        <taxon>Eukaryota</taxon>
        <taxon>Fungi</taxon>
        <taxon>Dikarya</taxon>
        <taxon>Ascomycota</taxon>
        <taxon>Pezizomycotina</taxon>
        <taxon>Sordariomycetes</taxon>
        <taxon>Hypocreomycetidae</taxon>
        <taxon>Glomerellales</taxon>
        <taxon>Plectosphaerellaceae</taxon>
        <taxon>Sodiomyces</taxon>
    </lineage>
</organism>
<gene>
    <name evidence="2" type="ORF">SODALDRAFT_306757</name>
</gene>
<sequence>MSTSSGEPRRRFAPIPIETTFESIRRKGNQPTPGGHMPELTPDPSPREGSPIEETPREKRRFAPQLIEASRRARRVGDTGPATKPTDKTDITPYTNHIYVPKNKSRRKLAELSGPHDMQQPKGARRESEDENASDYLLEWAAKEAEREMQEAALAAFPNSRAREGGAAHFYFRESSGDDSTSAGTTPLLPGRVRKPVGNHTRVMRRKSSDLGYWHKYMQEHAEKLAAERGETELSEPGKDVVDDLHQLDDDELDKIELEGPPDPLWLTSSDKTSVASAPLARHPGEDVMALDATVATPTATATASADEALPPVHDASVSDVASEAFGEPPPAWFFPKAGAPFIPRSQIPAETGFRNQNHHRGGLGRPFGFAAEREDPQFKKMRKAASPPMLGRDLKFRKCPSPKHTKLEPEHVFREVPMGDELNRDASGQQGLWRGYCYRGSDSDVDIVPSSLQAPKMLSTPHPQGQSGDPFARAFGSKLSSEAPVSPTNEHRLKSGQAKGLHMLHGIDDKLRREKAVSDREDKIAAEFNDPFVTQVFNYLSLGCPATARAFDEELAKISRMSVEDLERDDAAQMAAGHIVEATPESVPEESMNPRWRALKSYIHEWARQHPDLDCLDPLAWGVRERRGSWAI</sequence>
<feature type="compositionally biased region" description="Basic residues" evidence="1">
    <location>
        <begin position="396"/>
        <end position="405"/>
    </location>
</feature>
<feature type="region of interest" description="Disordered" evidence="1">
    <location>
        <begin position="1"/>
        <end position="133"/>
    </location>
</feature>
<feature type="region of interest" description="Disordered" evidence="1">
    <location>
        <begin position="172"/>
        <end position="195"/>
    </location>
</feature>
<dbReference type="OrthoDB" id="4716584at2759"/>
<name>A0A3N2Q1H8_SODAK</name>
<dbReference type="GeneID" id="39577524"/>
<feature type="region of interest" description="Disordered" evidence="1">
    <location>
        <begin position="383"/>
        <end position="406"/>
    </location>
</feature>
<dbReference type="AlphaFoldDB" id="A0A3N2Q1H8"/>
<evidence type="ECO:0000256" key="1">
    <source>
        <dbReference type="SAM" id="MobiDB-lite"/>
    </source>
</evidence>
<reference evidence="2 3" key="1">
    <citation type="journal article" date="2018" name="Mol. Ecol.">
        <title>The obligate alkalophilic soda-lake fungus Sodiomyces alkalinus has shifted to a protein diet.</title>
        <authorList>
            <person name="Grum-Grzhimaylo A.A."/>
            <person name="Falkoski D.L."/>
            <person name="van den Heuvel J."/>
            <person name="Valero-Jimenez C.A."/>
            <person name="Min B."/>
            <person name="Choi I.G."/>
            <person name="Lipzen A."/>
            <person name="Daum C.G."/>
            <person name="Aanen D.K."/>
            <person name="Tsang A."/>
            <person name="Henrissat B."/>
            <person name="Bilanenko E.N."/>
            <person name="de Vries R.P."/>
            <person name="van Kan J.A.L."/>
            <person name="Grigoriev I.V."/>
            <person name="Debets A.J.M."/>
        </authorList>
    </citation>
    <scope>NUCLEOTIDE SEQUENCE [LARGE SCALE GENOMIC DNA]</scope>
    <source>
        <strain evidence="2 3">F11</strain>
    </source>
</reference>
<keyword evidence="3" id="KW-1185">Reference proteome</keyword>
<evidence type="ECO:0000313" key="2">
    <source>
        <dbReference type="EMBL" id="ROT40465.1"/>
    </source>
</evidence>
<dbReference type="RefSeq" id="XP_028468271.1">
    <property type="nucleotide sequence ID" value="XM_028609046.1"/>
</dbReference>
<evidence type="ECO:0000313" key="3">
    <source>
        <dbReference type="Proteomes" id="UP000272025"/>
    </source>
</evidence>
<dbReference type="EMBL" id="ML119052">
    <property type="protein sequence ID" value="ROT40465.1"/>
    <property type="molecule type" value="Genomic_DNA"/>
</dbReference>
<dbReference type="Proteomes" id="UP000272025">
    <property type="component" value="Unassembled WGS sequence"/>
</dbReference>
<dbReference type="STRING" id="1314773.A0A3N2Q1H8"/>
<accession>A0A3N2Q1H8</accession>
<proteinExistence type="predicted"/>
<protein>
    <submittedName>
        <fullName evidence="2">Uncharacterized protein</fullName>
    </submittedName>
</protein>